<protein>
    <submittedName>
        <fullName evidence="2">Uncharacterized protein</fullName>
    </submittedName>
</protein>
<evidence type="ECO:0000256" key="1">
    <source>
        <dbReference type="SAM" id="MobiDB-lite"/>
    </source>
</evidence>
<organism evidence="2 3">
    <name type="scientific">Nesidiocoris tenuis</name>
    <dbReference type="NCBI Taxonomy" id="355587"/>
    <lineage>
        <taxon>Eukaryota</taxon>
        <taxon>Metazoa</taxon>
        <taxon>Ecdysozoa</taxon>
        <taxon>Arthropoda</taxon>
        <taxon>Hexapoda</taxon>
        <taxon>Insecta</taxon>
        <taxon>Pterygota</taxon>
        <taxon>Neoptera</taxon>
        <taxon>Paraneoptera</taxon>
        <taxon>Hemiptera</taxon>
        <taxon>Heteroptera</taxon>
        <taxon>Panheteroptera</taxon>
        <taxon>Cimicomorpha</taxon>
        <taxon>Miridae</taxon>
        <taxon>Dicyphina</taxon>
        <taxon>Nesidiocoris</taxon>
    </lineage>
</organism>
<dbReference type="Proteomes" id="UP001307889">
    <property type="component" value="Chromosome 1"/>
</dbReference>
<accession>A0ABN7A8R6</accession>
<feature type="region of interest" description="Disordered" evidence="1">
    <location>
        <begin position="1"/>
        <end position="27"/>
    </location>
</feature>
<name>A0ABN7A8R6_9HEMI</name>
<keyword evidence="3" id="KW-1185">Reference proteome</keyword>
<evidence type="ECO:0000313" key="2">
    <source>
        <dbReference type="EMBL" id="BES88595.1"/>
    </source>
</evidence>
<sequence length="133" mass="14868">MLVGHLKERPMPGGSRSAQGLAPPADRRRQERGFINCLLTLQLRSYTVYYLAVVSNSLLLSRRRFGTREAAELITEASLMDCELPAGRRGGSASSCSLFRHQPTPQTFRPLLKPQPGGLFRFFCFLKNSLDLV</sequence>
<evidence type="ECO:0000313" key="3">
    <source>
        <dbReference type="Proteomes" id="UP001307889"/>
    </source>
</evidence>
<gene>
    <name evidence="2" type="ORF">NTJ_01402</name>
</gene>
<proteinExistence type="predicted"/>
<reference evidence="2 3" key="1">
    <citation type="submission" date="2023-09" db="EMBL/GenBank/DDBJ databases">
        <title>Nesidiocoris tenuis whole genome shotgun sequence.</title>
        <authorList>
            <person name="Shibata T."/>
            <person name="Shimoda M."/>
            <person name="Kobayashi T."/>
            <person name="Uehara T."/>
        </authorList>
    </citation>
    <scope>NUCLEOTIDE SEQUENCE [LARGE SCALE GENOMIC DNA]</scope>
    <source>
        <strain evidence="2 3">Japan</strain>
    </source>
</reference>
<dbReference type="EMBL" id="AP028909">
    <property type="protein sequence ID" value="BES88595.1"/>
    <property type="molecule type" value="Genomic_DNA"/>
</dbReference>
<feature type="compositionally biased region" description="Basic and acidic residues" evidence="1">
    <location>
        <begin position="1"/>
        <end position="10"/>
    </location>
</feature>